<feature type="compositionally biased region" description="Polar residues" evidence="6">
    <location>
        <begin position="1305"/>
        <end position="1316"/>
    </location>
</feature>
<dbReference type="FunFam" id="3.30.1330.30:FF:000005">
    <property type="entry name" value="40S ribosomal protein S12"/>
    <property type="match status" value="1"/>
</dbReference>
<dbReference type="PROSITE" id="PS50297">
    <property type="entry name" value="ANK_REP_REGION"/>
    <property type="match status" value="2"/>
</dbReference>
<organism evidence="10 11">
    <name type="scientific">Blastomyces percursus</name>
    <dbReference type="NCBI Taxonomy" id="1658174"/>
    <lineage>
        <taxon>Eukaryota</taxon>
        <taxon>Fungi</taxon>
        <taxon>Dikarya</taxon>
        <taxon>Ascomycota</taxon>
        <taxon>Pezizomycotina</taxon>
        <taxon>Eurotiomycetes</taxon>
        <taxon>Eurotiomycetidae</taxon>
        <taxon>Onygenales</taxon>
        <taxon>Ajellomycetaceae</taxon>
        <taxon>Blastomyces</taxon>
    </lineage>
</organism>
<dbReference type="GO" id="GO:0022626">
    <property type="term" value="C:cytosolic ribosome"/>
    <property type="evidence" value="ECO:0007669"/>
    <property type="project" value="UniProtKB-ARBA"/>
</dbReference>
<feature type="compositionally biased region" description="Polar residues" evidence="6">
    <location>
        <begin position="876"/>
        <end position="888"/>
    </location>
</feature>
<feature type="domain" description="KRIT1 ARM-repeats" evidence="9">
    <location>
        <begin position="507"/>
        <end position="656"/>
    </location>
</feature>
<feature type="compositionally biased region" description="Basic and acidic residues" evidence="6">
    <location>
        <begin position="855"/>
        <end position="866"/>
    </location>
</feature>
<evidence type="ECO:0000256" key="5">
    <source>
        <dbReference type="RuleBase" id="RU000670"/>
    </source>
</evidence>
<evidence type="ECO:0000259" key="8">
    <source>
        <dbReference type="Pfam" id="PF24513"/>
    </source>
</evidence>
<feature type="region of interest" description="Disordered" evidence="6">
    <location>
        <begin position="659"/>
        <end position="1099"/>
    </location>
</feature>
<feature type="compositionally biased region" description="Low complexity" evidence="6">
    <location>
        <begin position="470"/>
        <end position="486"/>
    </location>
</feature>
<reference evidence="10 11" key="1">
    <citation type="submission" date="2015-08" db="EMBL/GenBank/DDBJ databases">
        <title>Emmonsia species relationships and genome sequence.</title>
        <authorList>
            <person name="Cuomo C.A."/>
            <person name="Schwartz I.S."/>
            <person name="Kenyon C."/>
            <person name="De Hoog G.S."/>
            <person name="Govender N.P."/>
            <person name="Botha A."/>
            <person name="Moreno L."/>
            <person name="De Vries M."/>
            <person name="Munoz J.F."/>
            <person name="Stielow J.B."/>
        </authorList>
    </citation>
    <scope>NUCLEOTIDE SEQUENCE [LARGE SCALE GENOMIC DNA]</scope>
    <source>
        <strain evidence="10 11">EI222</strain>
    </source>
</reference>
<evidence type="ECO:0000256" key="6">
    <source>
        <dbReference type="SAM" id="MobiDB-lite"/>
    </source>
</evidence>
<dbReference type="GO" id="GO:0003735">
    <property type="term" value="F:structural constituent of ribosome"/>
    <property type="evidence" value="ECO:0007669"/>
    <property type="project" value="InterPro"/>
</dbReference>
<dbReference type="InterPro" id="IPR000530">
    <property type="entry name" value="Ribosomal_eS12"/>
</dbReference>
<feature type="compositionally biased region" description="Basic and acidic residues" evidence="6">
    <location>
        <begin position="123"/>
        <end position="144"/>
    </location>
</feature>
<keyword evidence="3 5" id="KW-0687">Ribonucleoprotein</keyword>
<dbReference type="SUPFAM" id="SSF55315">
    <property type="entry name" value="L30e-like"/>
    <property type="match status" value="1"/>
</dbReference>
<feature type="compositionally biased region" description="Basic and acidic residues" evidence="6">
    <location>
        <begin position="966"/>
        <end position="1099"/>
    </location>
</feature>
<dbReference type="Gene3D" id="3.30.1330.30">
    <property type="match status" value="1"/>
</dbReference>
<feature type="repeat" description="ANK" evidence="4">
    <location>
        <begin position="360"/>
        <end position="392"/>
    </location>
</feature>
<dbReference type="InterPro" id="IPR047860">
    <property type="entry name" value="Ribosomal_eS12_CS"/>
</dbReference>
<feature type="compositionally biased region" description="Basic residues" evidence="6">
    <location>
        <begin position="234"/>
        <end position="251"/>
    </location>
</feature>
<evidence type="ECO:0000256" key="4">
    <source>
        <dbReference type="PROSITE-ProRule" id="PRU00023"/>
    </source>
</evidence>
<dbReference type="Pfam" id="PF12796">
    <property type="entry name" value="Ank_2"/>
    <property type="match status" value="1"/>
</dbReference>
<dbReference type="VEuPathDB" id="FungiDB:ACJ73_01901"/>
<evidence type="ECO:0000313" key="11">
    <source>
        <dbReference type="Proteomes" id="UP000242791"/>
    </source>
</evidence>
<evidence type="ECO:0000259" key="7">
    <source>
        <dbReference type="Pfam" id="PF01248"/>
    </source>
</evidence>
<feature type="domain" description="DUF7593" evidence="8">
    <location>
        <begin position="1135"/>
        <end position="1284"/>
    </location>
</feature>
<comment type="similarity">
    <text evidence="1 5">Belongs to the eukaryotic ribosomal protein eS12 family.</text>
</comment>
<dbReference type="PROSITE" id="PS50088">
    <property type="entry name" value="ANK_REPEAT"/>
    <property type="match status" value="2"/>
</dbReference>
<feature type="compositionally biased region" description="Basic and acidic residues" evidence="6">
    <location>
        <begin position="659"/>
        <end position="681"/>
    </location>
</feature>
<keyword evidence="4" id="KW-0040">ANK repeat</keyword>
<dbReference type="GO" id="GO:0006412">
    <property type="term" value="P:translation"/>
    <property type="evidence" value="ECO:0007669"/>
    <property type="project" value="InterPro"/>
</dbReference>
<accession>A0A1J9QCZ8</accession>
<feature type="compositionally biased region" description="Basic and acidic residues" evidence="6">
    <location>
        <begin position="944"/>
        <end position="957"/>
    </location>
</feature>
<dbReference type="InterPro" id="IPR002110">
    <property type="entry name" value="Ankyrin_rpt"/>
</dbReference>
<dbReference type="STRING" id="1658174.A0A1J9QCZ8"/>
<dbReference type="Gene3D" id="1.25.40.20">
    <property type="entry name" value="Ankyrin repeat-containing domain"/>
    <property type="match status" value="2"/>
</dbReference>
<feature type="compositionally biased region" description="Basic and acidic residues" evidence="6">
    <location>
        <begin position="794"/>
        <end position="803"/>
    </location>
</feature>
<dbReference type="PROSITE" id="PS01189">
    <property type="entry name" value="RIBOSOMAL_S12E"/>
    <property type="match status" value="1"/>
</dbReference>
<evidence type="ECO:0000259" key="9">
    <source>
        <dbReference type="Pfam" id="PF24521"/>
    </source>
</evidence>
<feature type="compositionally biased region" description="Polar residues" evidence="6">
    <location>
        <begin position="901"/>
        <end position="910"/>
    </location>
</feature>
<sequence length="1457" mass="163892">MNDADAVLSLPAVPPTNGDTDRHVEPSLKLAENKVPGQARPPSDKHKSEGENGGGNGSDDAVSIKADSEAETIIQSGREELSPEKKRRYIQHKRDRSLGRAEDERDFGVASLSESGKPRKRLRVESDNVDGRSAKVRDSGERTSRALSPPGETKHTKRKETAYSEKTSATRVLSHSRSDGLEGNINRQSTKRWSSEGVRVEEGEARRHGDRQHVSDSSHNKISEETSNTSHSQHLSKHRSTSPAYRLHHRVISGSHSSIDIKKRRRAPPQLATDSLRQVSEDRESASSSTSGSPLPSARLRKLVSSEQAAISPAKQMQVKKQRDQNGRTRLARACAMQEVEAAKARHAERPEDLNISDNAGNTPLQIAALEGCVDIVKFLIEAGCEIDTRNIDRDTPLIDAVENGHLEVVKLLLDAGANPRLGNAEGDEPYDLVPSDSPNYEEMRKIIAEAKARGQRRRKSADQSVRATSSGRDPSSRGASAASPRGSPPVHGQRSPPPPSLGARRRTVRSEATRNDLLWTKATPENLRDFAAKGDMAGVANILNVGQKADPESLIAAAKGGHDEVLGILLGMGDPDPDPEPILTGNHNKPGYDTPMLAAIGRGNTAVIQLLLDQRGFDPTRLDRRGRTYYELSRERKGDHWEREYELLKRAYDNHLRTLKNRRPDTKSPRRVRDKETDVKKHVRRESSSPAPPSQRKATRTSDSSRQTERFTRETDHVKERRKPEAVGHEKDKRVASGGHRLKPPNRENSNLDQSAGGSDQETRADRKSSKDSVPSHNGDERVKRRRLIAGRPPDRVKRRESLMSSDSLSSREETVKQRTEPANPDGKPSKEGPPRKRSRNSASPEPSQPGGHQQKEESVRDVQNQKKRRRVQSEENGTSSSNSITTLKPLELPAPPSKTQPKQKNNNAPKVDHEKSRGDDNDVGKESSTAQRPNSGTSTIKQEQRKSESHIKDIPMEDVDPEAEEGKAKEARETNEARERELREAREVKEAKQAKEEREAKEAKEARERETREMEYRERETREREAREAELAKEAREAEERRAAVQAERDRQEKELREAQAAKEAREAEEAREAAETAARLAREKAEEEERKKKEMELRRIRQAEEERQKRLEQERLRLARLRKEQEEQEQRRRDALPNRLRAAANFVGSNDPISRSHAWLKKFMPLVTVTTKQIDLYCDSEVKDDRWIPNYLVAPLLATNDLQLSQYPSWERRVVTLTQRNNLWRVTRRILVEEGEFNPLTTSYVDVMRKDAETRPKYFAMEHIFWVKYSDFMDLVPHIPHLHGLEIRTLRMHVDPEPGAETIQSDGEETASNPPVGAADEVEVSADTTAGSSMSVLDALKGVLKIALIHDGLARGLREASKALDRRQAHMCVLNEGCEEDAYKKLVIALCQEHKIPLIKVPDGKMLGEWVGLCVLDREGNPRKVVNCSCVVLRDWGEESQERSVLLNYFQAEQ</sequence>
<dbReference type="Pfam" id="PF24521">
    <property type="entry name" value="Ank_KRIT1"/>
    <property type="match status" value="1"/>
</dbReference>
<evidence type="ECO:0000256" key="2">
    <source>
        <dbReference type="ARBA" id="ARBA00022980"/>
    </source>
</evidence>
<name>A0A1J9QCZ8_9EURO</name>
<feature type="region of interest" description="Disordered" evidence="6">
    <location>
        <begin position="1"/>
        <end position="299"/>
    </location>
</feature>
<feature type="compositionally biased region" description="Polar residues" evidence="6">
    <location>
        <begin position="164"/>
        <end position="175"/>
    </location>
</feature>
<protein>
    <recommendedName>
        <fullName evidence="5">40S ribosomal protein S12</fullName>
    </recommendedName>
</protein>
<dbReference type="PANTHER" id="PTHR11843">
    <property type="entry name" value="40S RIBOSOMAL PROTEIN S12"/>
    <property type="match status" value="1"/>
</dbReference>
<feature type="domain" description="Ribosomal protein eL8/eL30/eS12/Gadd45" evidence="7">
    <location>
        <begin position="1341"/>
        <end position="1435"/>
    </location>
</feature>
<dbReference type="PRINTS" id="PR00972">
    <property type="entry name" value="RIBSOMALS12E"/>
</dbReference>
<feature type="repeat" description="ANK" evidence="4">
    <location>
        <begin position="393"/>
        <end position="425"/>
    </location>
</feature>
<feature type="compositionally biased region" description="Basic and acidic residues" evidence="6">
    <location>
        <begin position="762"/>
        <end position="772"/>
    </location>
</feature>
<dbReference type="InterPro" id="IPR029064">
    <property type="entry name" value="Ribosomal_eL30-like_sf"/>
</dbReference>
<evidence type="ECO:0000313" key="10">
    <source>
        <dbReference type="EMBL" id="OJD26710.1"/>
    </source>
</evidence>
<evidence type="ECO:0000256" key="1">
    <source>
        <dbReference type="ARBA" id="ARBA00005824"/>
    </source>
</evidence>
<dbReference type="EMBL" id="LGTZ01000188">
    <property type="protein sequence ID" value="OJD26710.1"/>
    <property type="molecule type" value="Genomic_DNA"/>
</dbReference>
<feature type="compositionally biased region" description="Basic residues" evidence="6">
    <location>
        <begin position="85"/>
        <end position="95"/>
    </location>
</feature>
<gene>
    <name evidence="10" type="ORF">ACJ73_01901</name>
</gene>
<proteinExistence type="inferred from homology"/>
<dbReference type="InterPro" id="IPR056015">
    <property type="entry name" value="DUF7593"/>
</dbReference>
<feature type="compositionally biased region" description="Basic and acidic residues" evidence="6">
    <location>
        <begin position="707"/>
        <end position="736"/>
    </location>
</feature>
<feature type="compositionally biased region" description="Basic and acidic residues" evidence="6">
    <location>
        <begin position="811"/>
        <end position="821"/>
    </location>
</feature>
<feature type="compositionally biased region" description="Basic and acidic residues" evidence="6">
    <location>
        <begin position="912"/>
        <end position="927"/>
    </location>
</feature>
<feature type="compositionally biased region" description="Basic and acidic residues" evidence="6">
    <location>
        <begin position="198"/>
        <end position="224"/>
    </location>
</feature>
<keyword evidence="11" id="KW-1185">Reference proteome</keyword>
<feature type="compositionally biased region" description="Basic and acidic residues" evidence="6">
    <location>
        <begin position="96"/>
        <end position="107"/>
    </location>
</feature>
<dbReference type="SUPFAM" id="SSF48403">
    <property type="entry name" value="Ankyrin repeat"/>
    <property type="match status" value="1"/>
</dbReference>
<dbReference type="Pfam" id="PF01248">
    <property type="entry name" value="Ribosomal_L7Ae"/>
    <property type="match status" value="1"/>
</dbReference>
<feature type="region of interest" description="Disordered" evidence="6">
    <location>
        <begin position="1300"/>
        <end position="1319"/>
    </location>
</feature>
<comment type="caution">
    <text evidence="10">The sequence shown here is derived from an EMBL/GenBank/DDBJ whole genome shotgun (WGS) entry which is preliminary data.</text>
</comment>
<keyword evidence="2 5" id="KW-0689">Ribosomal protein</keyword>
<feature type="compositionally biased region" description="Low complexity" evidence="6">
    <location>
        <begin position="286"/>
        <end position="298"/>
    </location>
</feature>
<feature type="region of interest" description="Disordered" evidence="6">
    <location>
        <begin position="451"/>
        <end position="521"/>
    </location>
</feature>
<dbReference type="InterPro" id="IPR036770">
    <property type="entry name" value="Ankyrin_rpt-contain_sf"/>
</dbReference>
<dbReference type="GO" id="GO:0015935">
    <property type="term" value="C:small ribosomal subunit"/>
    <property type="evidence" value="ECO:0007669"/>
    <property type="project" value="UniProtKB-ARBA"/>
</dbReference>
<dbReference type="InterPro" id="IPR004038">
    <property type="entry name" value="Ribosomal_eL8/eL30/eS12/Gad45"/>
</dbReference>
<feature type="compositionally biased region" description="Polar residues" evidence="6">
    <location>
        <begin position="928"/>
        <end position="943"/>
    </location>
</feature>
<dbReference type="OrthoDB" id="194358at2759"/>
<dbReference type="Proteomes" id="UP000242791">
    <property type="component" value="Unassembled WGS sequence"/>
</dbReference>
<dbReference type="SMART" id="SM00248">
    <property type="entry name" value="ANK"/>
    <property type="match status" value="5"/>
</dbReference>
<feature type="compositionally biased region" description="Polar residues" evidence="6">
    <location>
        <begin position="748"/>
        <end position="761"/>
    </location>
</feature>
<dbReference type="Pfam" id="PF24513">
    <property type="entry name" value="DUF7593"/>
    <property type="match status" value="1"/>
</dbReference>
<evidence type="ECO:0000256" key="3">
    <source>
        <dbReference type="ARBA" id="ARBA00023274"/>
    </source>
</evidence>
<dbReference type="InterPro" id="IPR056485">
    <property type="entry name" value="ARM_KRIT1"/>
</dbReference>